<keyword evidence="2" id="KW-0378">Hydrolase</keyword>
<dbReference type="SUPFAM" id="SSF109604">
    <property type="entry name" value="HD-domain/PDEase-like"/>
    <property type="match status" value="1"/>
</dbReference>
<organism evidence="8 9">
    <name type="scientific">Deinococcus yavapaiensis KR-236</name>
    <dbReference type="NCBI Taxonomy" id="694435"/>
    <lineage>
        <taxon>Bacteria</taxon>
        <taxon>Thermotogati</taxon>
        <taxon>Deinococcota</taxon>
        <taxon>Deinococci</taxon>
        <taxon>Deinococcales</taxon>
        <taxon>Deinococcaceae</taxon>
        <taxon>Deinococcus</taxon>
    </lineage>
</organism>
<dbReference type="CDD" id="cd09641">
    <property type="entry name" value="Cas3''_I"/>
    <property type="match status" value="1"/>
</dbReference>
<dbReference type="Pfam" id="PF18019">
    <property type="entry name" value="Cas3_HD"/>
    <property type="match status" value="1"/>
</dbReference>
<dbReference type="GO" id="GO:0005524">
    <property type="term" value="F:ATP binding"/>
    <property type="evidence" value="ECO:0007669"/>
    <property type="project" value="UniProtKB-KW"/>
</dbReference>
<dbReference type="PROSITE" id="PS51192">
    <property type="entry name" value="HELICASE_ATP_BIND_1"/>
    <property type="match status" value="1"/>
</dbReference>
<dbReference type="Proteomes" id="UP000248326">
    <property type="component" value="Unassembled WGS sequence"/>
</dbReference>
<feature type="domain" description="Helicase ATP-binding" evidence="6">
    <location>
        <begin position="237"/>
        <end position="399"/>
    </location>
</feature>
<evidence type="ECO:0000313" key="9">
    <source>
        <dbReference type="Proteomes" id="UP000248326"/>
    </source>
</evidence>
<dbReference type="AlphaFoldDB" id="A0A318SB83"/>
<keyword evidence="4" id="KW-0067">ATP-binding</keyword>
<accession>A0A318SB83</accession>
<evidence type="ECO:0000256" key="3">
    <source>
        <dbReference type="ARBA" id="ARBA00022806"/>
    </source>
</evidence>
<evidence type="ECO:0000256" key="5">
    <source>
        <dbReference type="ARBA" id="ARBA00023118"/>
    </source>
</evidence>
<dbReference type="GO" id="GO:0004386">
    <property type="term" value="F:helicase activity"/>
    <property type="evidence" value="ECO:0007669"/>
    <property type="project" value="UniProtKB-KW"/>
</dbReference>
<dbReference type="InterPro" id="IPR006483">
    <property type="entry name" value="CRISPR-assoc_Cas3_HD"/>
</dbReference>
<dbReference type="GO" id="GO:0003676">
    <property type="term" value="F:nucleic acid binding"/>
    <property type="evidence" value="ECO:0007669"/>
    <property type="project" value="InterPro"/>
</dbReference>
<dbReference type="Pfam" id="PF00270">
    <property type="entry name" value="DEAD"/>
    <property type="match status" value="1"/>
</dbReference>
<sequence length="719" mass="80367">MYAHTPRPGESTFHKLTEHVAEVCRLAESFADRFDARQHARALAILHDAGKLNPAFQRYLQALFEDRDPDVHPSHARYGALLAAELNAQHLVNALRGHHSGLINKSALNSFLTAVQQDPAYQDIRQATLALWPELQTLALSYPLPKAPTNTPQGRSAELLRRELWQRMLFSTLVDADYLDTEAHFQPHRAQQRDVTLQPNLSDLLTVLQRDQDALQRDAVDSPVNATRKEIYERCQASARSDRGVFRLTTPTGGGKTRSGLAFALEHAVQQELKRVIIAVPYTSITTQTAEVYRGLFGPTSVVEHHSASPAETPFSRLRLASENWDAPLIVTTTVQLLESLHTARPGRARKLHNIAKSVIVIDEVQTLPVALTQPTVTMLQALVDDYQCSVVLCTATQPALEGTSPYLAGFRSVTDIVPVKEAERHFELLRRVTYHYHPNPRSWRDLADEVLSERQALAVLNTRRDAIALHDALQDPDALHLSTLQCGAHRADVLRTVRARLDPRLPFPARAPCRLTSTQVIEAGVDVDFPFVMRALGPLDRIIQSGGRCNREGRLHSPGRVSIVIPDEGTLPPTGGYGLLTRHAQRHLERGANLNDRETAPRYFADVYRSIDTDANCVLQARLDHAFADTEERYRLIPEDTTSVYVPYRADIHARLAELERHPSRRLLRTLAPYAISLREGEYRKAQAAGLIEELPSGLAVWIGPYHPVFGARALLDL</sequence>
<name>A0A318SB83_9DEIO</name>
<dbReference type="SMART" id="SM00487">
    <property type="entry name" value="DEXDc"/>
    <property type="match status" value="1"/>
</dbReference>
<keyword evidence="5" id="KW-0051">Antiviral defense</keyword>
<evidence type="ECO:0000259" key="7">
    <source>
        <dbReference type="PROSITE" id="PS51643"/>
    </source>
</evidence>
<reference evidence="8 9" key="1">
    <citation type="submission" date="2018-06" db="EMBL/GenBank/DDBJ databases">
        <title>Genomic Encyclopedia of Type Strains, Phase IV (KMG-IV): sequencing the most valuable type-strain genomes for metagenomic binning, comparative biology and taxonomic classification.</title>
        <authorList>
            <person name="Goeker M."/>
        </authorList>
    </citation>
    <scope>NUCLEOTIDE SEQUENCE [LARGE SCALE GENOMIC DNA]</scope>
    <source>
        <strain evidence="8 9">DSM 18048</strain>
    </source>
</reference>
<keyword evidence="3" id="KW-0347">Helicase</keyword>
<dbReference type="InterPro" id="IPR011545">
    <property type="entry name" value="DEAD/DEAH_box_helicase_dom"/>
</dbReference>
<evidence type="ECO:0000256" key="4">
    <source>
        <dbReference type="ARBA" id="ARBA00022840"/>
    </source>
</evidence>
<dbReference type="Gene3D" id="3.40.50.300">
    <property type="entry name" value="P-loop containing nucleotide triphosphate hydrolases"/>
    <property type="match status" value="1"/>
</dbReference>
<proteinExistence type="predicted"/>
<keyword evidence="9" id="KW-1185">Reference proteome</keyword>
<dbReference type="GO" id="GO:0051607">
    <property type="term" value="P:defense response to virus"/>
    <property type="evidence" value="ECO:0007669"/>
    <property type="project" value="UniProtKB-KW"/>
</dbReference>
<gene>
    <name evidence="8" type="ORF">DES52_103315</name>
</gene>
<dbReference type="InterPro" id="IPR054712">
    <property type="entry name" value="Cas3-like_dom"/>
</dbReference>
<feature type="domain" description="HD Cas3-type" evidence="7">
    <location>
        <begin position="9"/>
        <end position="179"/>
    </location>
</feature>
<protein>
    <submittedName>
        <fullName evidence="8">CRISPR-associated Cas3 family helicase</fullName>
    </submittedName>
</protein>
<evidence type="ECO:0000256" key="1">
    <source>
        <dbReference type="ARBA" id="ARBA00022741"/>
    </source>
</evidence>
<dbReference type="InterPro" id="IPR014001">
    <property type="entry name" value="Helicase_ATP-bd"/>
</dbReference>
<evidence type="ECO:0000313" key="8">
    <source>
        <dbReference type="EMBL" id="PYE55480.1"/>
    </source>
</evidence>
<dbReference type="Gene3D" id="1.10.3210.10">
    <property type="entry name" value="Hypothetical protein af1432"/>
    <property type="match status" value="1"/>
</dbReference>
<dbReference type="SUPFAM" id="SSF52540">
    <property type="entry name" value="P-loop containing nucleoside triphosphate hydrolases"/>
    <property type="match status" value="1"/>
</dbReference>
<dbReference type="EMBL" id="QJSX01000003">
    <property type="protein sequence ID" value="PYE55480.1"/>
    <property type="molecule type" value="Genomic_DNA"/>
</dbReference>
<evidence type="ECO:0000256" key="2">
    <source>
        <dbReference type="ARBA" id="ARBA00022801"/>
    </source>
</evidence>
<comment type="caution">
    <text evidence="8">The sequence shown here is derived from an EMBL/GenBank/DDBJ whole genome shotgun (WGS) entry which is preliminary data.</text>
</comment>
<dbReference type="InterPro" id="IPR027417">
    <property type="entry name" value="P-loop_NTPase"/>
</dbReference>
<dbReference type="Pfam" id="PF22590">
    <property type="entry name" value="Cas3-like_C_2"/>
    <property type="match status" value="1"/>
</dbReference>
<evidence type="ECO:0000259" key="6">
    <source>
        <dbReference type="PROSITE" id="PS51192"/>
    </source>
</evidence>
<dbReference type="PROSITE" id="PS51643">
    <property type="entry name" value="HD_CAS3"/>
    <property type="match status" value="1"/>
</dbReference>
<dbReference type="CDD" id="cd17930">
    <property type="entry name" value="DEXHc_cas3"/>
    <property type="match status" value="1"/>
</dbReference>
<dbReference type="NCBIfam" id="TIGR01596">
    <property type="entry name" value="cas3_HD"/>
    <property type="match status" value="1"/>
</dbReference>
<keyword evidence="1" id="KW-0547">Nucleotide-binding</keyword>
<dbReference type="GO" id="GO:0016787">
    <property type="term" value="F:hydrolase activity"/>
    <property type="evidence" value="ECO:0007669"/>
    <property type="project" value="UniProtKB-KW"/>
</dbReference>